<comment type="caution">
    <text evidence="2">The sequence shown here is derived from an EMBL/GenBank/DDBJ whole genome shotgun (WGS) entry which is preliminary data.</text>
</comment>
<evidence type="ECO:0000313" key="2">
    <source>
        <dbReference type="EMBL" id="KAL0188439.1"/>
    </source>
</evidence>
<organism evidence="2 3">
    <name type="scientific">Cirrhinus mrigala</name>
    <name type="common">Mrigala</name>
    <dbReference type="NCBI Taxonomy" id="683832"/>
    <lineage>
        <taxon>Eukaryota</taxon>
        <taxon>Metazoa</taxon>
        <taxon>Chordata</taxon>
        <taxon>Craniata</taxon>
        <taxon>Vertebrata</taxon>
        <taxon>Euteleostomi</taxon>
        <taxon>Actinopterygii</taxon>
        <taxon>Neopterygii</taxon>
        <taxon>Teleostei</taxon>
        <taxon>Ostariophysi</taxon>
        <taxon>Cypriniformes</taxon>
        <taxon>Cyprinidae</taxon>
        <taxon>Labeoninae</taxon>
        <taxon>Labeonini</taxon>
        <taxon>Cirrhinus</taxon>
    </lineage>
</organism>
<feature type="region of interest" description="Disordered" evidence="1">
    <location>
        <begin position="1"/>
        <end position="68"/>
    </location>
</feature>
<keyword evidence="3" id="KW-1185">Reference proteome</keyword>
<feature type="compositionally biased region" description="Polar residues" evidence="1">
    <location>
        <begin position="46"/>
        <end position="64"/>
    </location>
</feature>
<gene>
    <name evidence="2" type="ORF">M9458_015538</name>
</gene>
<evidence type="ECO:0000256" key="1">
    <source>
        <dbReference type="SAM" id="MobiDB-lite"/>
    </source>
</evidence>
<dbReference type="AlphaFoldDB" id="A0ABD0QQG3"/>
<evidence type="ECO:0000313" key="3">
    <source>
        <dbReference type="Proteomes" id="UP001529510"/>
    </source>
</evidence>
<name>A0ABD0QQG3_CIRMR</name>
<accession>A0ABD0QQG3</accession>
<dbReference type="Proteomes" id="UP001529510">
    <property type="component" value="Unassembled WGS sequence"/>
</dbReference>
<feature type="compositionally biased region" description="Polar residues" evidence="1">
    <location>
        <begin position="10"/>
        <end position="19"/>
    </location>
</feature>
<dbReference type="EMBL" id="JAMKFB020000007">
    <property type="protein sequence ID" value="KAL0188439.1"/>
    <property type="molecule type" value="Genomic_DNA"/>
</dbReference>
<proteinExistence type="predicted"/>
<reference evidence="2 3" key="1">
    <citation type="submission" date="2024-05" db="EMBL/GenBank/DDBJ databases">
        <title>Genome sequencing and assembly of Indian major carp, Cirrhinus mrigala (Hamilton, 1822).</title>
        <authorList>
            <person name="Mohindra V."/>
            <person name="Chowdhury L.M."/>
            <person name="Lal K."/>
            <person name="Jena J.K."/>
        </authorList>
    </citation>
    <scope>NUCLEOTIDE SEQUENCE [LARGE SCALE GENOMIC DNA]</scope>
    <source>
        <strain evidence="2">CM1030</strain>
        <tissue evidence="2">Blood</tissue>
    </source>
</reference>
<feature type="non-terminal residue" evidence="2">
    <location>
        <position position="99"/>
    </location>
</feature>
<sequence>MVTAAPWIQSVPSPDSGSSPRDVLYSPECQRRPHRHIMSPRDGSPVKTSSPRRQSAQDHGNQMSPLRLARGELAPQLSLVSPKVFFSICHRWSFGSWPL</sequence>
<protein>
    <submittedName>
        <fullName evidence="2">Uncharacterized protein</fullName>
    </submittedName>
</protein>